<evidence type="ECO:0000313" key="4">
    <source>
        <dbReference type="Proteomes" id="UP000271708"/>
    </source>
</evidence>
<evidence type="ECO:0008006" key="5">
    <source>
        <dbReference type="Google" id="ProtNLM"/>
    </source>
</evidence>
<feature type="region of interest" description="Disordered" evidence="1">
    <location>
        <begin position="28"/>
        <end position="64"/>
    </location>
</feature>
<feature type="compositionally biased region" description="Low complexity" evidence="1">
    <location>
        <begin position="28"/>
        <end position="47"/>
    </location>
</feature>
<dbReference type="RefSeq" id="WP_148041595.1">
    <property type="nucleotide sequence ID" value="NZ_CP044548.2"/>
</dbReference>
<dbReference type="KEGG" id="jme:EEW87_000475"/>
<dbReference type="GeneID" id="59162904"/>
<keyword evidence="2" id="KW-0732">Signal</keyword>
<protein>
    <recommendedName>
        <fullName evidence="5">PknH-like extracellular domain-containing protein</fullName>
    </recommendedName>
</protein>
<feature type="signal peptide" evidence="2">
    <location>
        <begin position="1"/>
        <end position="23"/>
    </location>
</feature>
<evidence type="ECO:0000256" key="2">
    <source>
        <dbReference type="SAM" id="SignalP"/>
    </source>
</evidence>
<organism evidence="3 4">
    <name type="scientific">Janibacter melonis</name>
    <dbReference type="NCBI Taxonomy" id="262209"/>
    <lineage>
        <taxon>Bacteria</taxon>
        <taxon>Bacillati</taxon>
        <taxon>Actinomycetota</taxon>
        <taxon>Actinomycetes</taxon>
        <taxon>Micrococcales</taxon>
        <taxon>Intrasporangiaceae</taxon>
        <taxon>Janibacter</taxon>
    </lineage>
</organism>
<evidence type="ECO:0000313" key="3">
    <source>
        <dbReference type="EMBL" id="QFQ29125.2"/>
    </source>
</evidence>
<proteinExistence type="predicted"/>
<accession>A0A5P8FI16</accession>
<sequence>MSATARGLVRAGVSAAAVLSVSACMPGGSSSSSSTSAAPPPATSSAADVQPEITKPEQRELTPAQVRKALPPAKEIGDGWVDNRVVPSTISYDPTSCGDLFLQGEQAKAFAKEHRVAEAKHDYVTDGTDADYLAVFVYSFDEPVPVSLLTVAGDAMGRCSTYDLVYSDGQTQSQETRGLQVPAIGDRSMGLATVSGSGSTLNRVTVLSGHSYVVVNYVGDRSDPGPLLRDVARTTLKRMSS</sequence>
<dbReference type="PROSITE" id="PS51257">
    <property type="entry name" value="PROKAR_LIPOPROTEIN"/>
    <property type="match status" value="1"/>
</dbReference>
<dbReference type="EMBL" id="CP044548">
    <property type="protein sequence ID" value="QFQ29125.2"/>
    <property type="molecule type" value="Genomic_DNA"/>
</dbReference>
<dbReference type="Proteomes" id="UP000271708">
    <property type="component" value="Chromosome"/>
</dbReference>
<gene>
    <name evidence="3" type="ORF">EEW87_000475</name>
</gene>
<dbReference type="AlphaFoldDB" id="A0A5P8FI16"/>
<evidence type="ECO:0000256" key="1">
    <source>
        <dbReference type="SAM" id="MobiDB-lite"/>
    </source>
</evidence>
<name>A0A5P8FI16_9MICO</name>
<feature type="chain" id="PRO_5039525674" description="PknH-like extracellular domain-containing protein" evidence="2">
    <location>
        <begin position="24"/>
        <end position="241"/>
    </location>
</feature>
<reference evidence="3 4" key="1">
    <citation type="submission" date="2019-09" db="EMBL/GenBank/DDBJ databases">
        <title>Complete Genome Sequence of Janibacter melonis M714 with both human health impact and industrial applications.</title>
        <authorList>
            <person name="Jin M."/>
            <person name="Zhao Q.R."/>
        </authorList>
    </citation>
    <scope>NUCLEOTIDE SEQUENCE [LARGE SCALE GENOMIC DNA]</scope>
    <source>
        <strain evidence="3 4">M714</strain>
    </source>
</reference>